<keyword evidence="3" id="KW-1185">Reference proteome</keyword>
<organism evidence="2 3">
    <name type="scientific">Plenodomus tracheiphilus IPT5</name>
    <dbReference type="NCBI Taxonomy" id="1408161"/>
    <lineage>
        <taxon>Eukaryota</taxon>
        <taxon>Fungi</taxon>
        <taxon>Dikarya</taxon>
        <taxon>Ascomycota</taxon>
        <taxon>Pezizomycotina</taxon>
        <taxon>Dothideomycetes</taxon>
        <taxon>Pleosporomycetidae</taxon>
        <taxon>Pleosporales</taxon>
        <taxon>Pleosporineae</taxon>
        <taxon>Leptosphaeriaceae</taxon>
        <taxon>Plenodomus</taxon>
    </lineage>
</organism>
<feature type="region of interest" description="Disordered" evidence="1">
    <location>
        <begin position="444"/>
        <end position="481"/>
    </location>
</feature>
<feature type="region of interest" description="Disordered" evidence="1">
    <location>
        <begin position="290"/>
        <end position="367"/>
    </location>
</feature>
<proteinExistence type="predicted"/>
<dbReference type="EMBL" id="MU006360">
    <property type="protein sequence ID" value="KAF2844894.1"/>
    <property type="molecule type" value="Genomic_DNA"/>
</dbReference>
<feature type="region of interest" description="Disordered" evidence="1">
    <location>
        <begin position="230"/>
        <end position="272"/>
    </location>
</feature>
<dbReference type="OrthoDB" id="5360255at2759"/>
<dbReference type="InterPro" id="IPR004354">
    <property type="entry name" value="Meiotic_Rec114"/>
</dbReference>
<feature type="region of interest" description="Disordered" evidence="1">
    <location>
        <begin position="402"/>
        <end position="428"/>
    </location>
</feature>
<feature type="compositionally biased region" description="Polar residues" evidence="1">
    <location>
        <begin position="246"/>
        <end position="266"/>
    </location>
</feature>
<protein>
    <submittedName>
        <fullName evidence="2">Uncharacterized protein</fullName>
    </submittedName>
</protein>
<dbReference type="AlphaFoldDB" id="A0A6A7AQ78"/>
<evidence type="ECO:0000256" key="1">
    <source>
        <dbReference type="SAM" id="MobiDB-lite"/>
    </source>
</evidence>
<feature type="compositionally biased region" description="Low complexity" evidence="1">
    <location>
        <begin position="405"/>
        <end position="424"/>
    </location>
</feature>
<feature type="compositionally biased region" description="Polar residues" evidence="1">
    <location>
        <begin position="444"/>
        <end position="458"/>
    </location>
</feature>
<reference evidence="2" key="1">
    <citation type="submission" date="2020-01" db="EMBL/GenBank/DDBJ databases">
        <authorList>
            <consortium name="DOE Joint Genome Institute"/>
            <person name="Haridas S."/>
            <person name="Albert R."/>
            <person name="Binder M."/>
            <person name="Bloem J."/>
            <person name="Labutti K."/>
            <person name="Salamov A."/>
            <person name="Andreopoulos B."/>
            <person name="Baker S.E."/>
            <person name="Barry K."/>
            <person name="Bills G."/>
            <person name="Bluhm B.H."/>
            <person name="Cannon C."/>
            <person name="Castanera R."/>
            <person name="Culley D.E."/>
            <person name="Daum C."/>
            <person name="Ezra D."/>
            <person name="Gonzalez J.B."/>
            <person name="Henrissat B."/>
            <person name="Kuo A."/>
            <person name="Liang C."/>
            <person name="Lipzen A."/>
            <person name="Lutzoni F."/>
            <person name="Magnuson J."/>
            <person name="Mondo S."/>
            <person name="Nolan M."/>
            <person name="Ohm R."/>
            <person name="Pangilinan J."/>
            <person name="Park H.-J."/>
            <person name="Ramirez L."/>
            <person name="Alfaro M."/>
            <person name="Sun H."/>
            <person name="Tritt A."/>
            <person name="Yoshinaga Y."/>
            <person name="Zwiers L.-H."/>
            <person name="Turgeon B.G."/>
            <person name="Goodwin S.B."/>
            <person name="Spatafora J.W."/>
            <person name="Crous P.W."/>
            <person name="Grigoriev I.V."/>
        </authorList>
    </citation>
    <scope>NUCLEOTIDE SEQUENCE</scope>
    <source>
        <strain evidence="2">IPT5</strain>
    </source>
</reference>
<accession>A0A6A7AQ78</accession>
<name>A0A6A7AQ78_9PLEO</name>
<dbReference type="Proteomes" id="UP000799423">
    <property type="component" value="Unassembled WGS sequence"/>
</dbReference>
<feature type="region of interest" description="Disordered" evidence="1">
    <location>
        <begin position="141"/>
        <end position="166"/>
    </location>
</feature>
<evidence type="ECO:0000313" key="3">
    <source>
        <dbReference type="Proteomes" id="UP000799423"/>
    </source>
</evidence>
<evidence type="ECO:0000313" key="2">
    <source>
        <dbReference type="EMBL" id="KAF2844894.1"/>
    </source>
</evidence>
<dbReference type="Pfam" id="PF03525">
    <property type="entry name" value="Meiotic_rec114"/>
    <property type="match status" value="1"/>
</dbReference>
<dbReference type="GO" id="GO:0007131">
    <property type="term" value="P:reciprocal meiotic recombination"/>
    <property type="evidence" value="ECO:0007669"/>
    <property type="project" value="InterPro"/>
</dbReference>
<sequence>MLSLPLAKLSVALDTDPDAHSFTWQHQTHDLSFVIDSYGGHGSPQLCLKIVQGSQVRQAIEIQRLISEGHDMARAMQDRGVSLKAEQLPVSAIVRCPLLAIRWQLPNQKVRRAQIKFTGSQDYDAAYSQLHQLGLRMTASHDARPYTPSSSSSPSRASSVRPSVTAATCPDRAPLGGLSCPPCHLAGIVSRPFTASNASMATYTQPQQVTRSRPFSALAGYSYANPTALATSSDPLTPPVYFPRPSSATTDLLQQSSSNTNRSPQGHSIMPTLADASRSNDECAAVSVLPGSPHSVEAPLPPRRELPFQRPSAPFSIGSDTARPPSRPPIGLMGPPPLPVRVTSSRPSSAREGALDTELPQLPQPTVVAKPVPQEPIAQKPPCTPNTNQHIPTDMGSILHQAMESPRPSSSSSNTRNSPKSSPSFLRRTNSVFSSPLEFNISSGNVIQDSQRASSRSNPTTPPTSDAMAHDQTVLPSYRPNDDGTFDDLRAYVMQPGEGRRAALNQFIFRHLENDDFLTLVEDMETCWARAALGMK</sequence>
<feature type="compositionally biased region" description="Low complexity" evidence="1">
    <location>
        <begin position="147"/>
        <end position="166"/>
    </location>
</feature>
<gene>
    <name evidence="2" type="ORF">T440DRAFT_461400</name>
</gene>